<sequence length="204" mass="23361">MVQKKVSFAVRPKLHMYYTEPSDTKRRRKRFKETVETEEWIKTYSILLEGCYRKPVQEKLDAFVILSDKDYIRGKECIICKDFAQERAELRLKVVQSVIAREMSLKIDTSKTLDDIADELCAVSQKHSCCARTFARHMGKADELAARVGEDNDTAMRLIYRLHGQSMKSLSATLAYVGHDYVVPGVCQFAHLCWRSGILCSGVV</sequence>
<dbReference type="AlphaFoldDB" id="A0A9N8DG64"/>
<gene>
    <name evidence="1" type="ORF">SEMRO_142_G066140.1</name>
</gene>
<name>A0A9N8DG64_9STRA</name>
<proteinExistence type="predicted"/>
<evidence type="ECO:0000313" key="1">
    <source>
        <dbReference type="EMBL" id="CAB9502637.1"/>
    </source>
</evidence>
<comment type="caution">
    <text evidence="1">The sequence shown here is derived from an EMBL/GenBank/DDBJ whole genome shotgun (WGS) entry which is preliminary data.</text>
</comment>
<reference evidence="1" key="1">
    <citation type="submission" date="2020-06" db="EMBL/GenBank/DDBJ databases">
        <authorList>
            <consortium name="Plant Systems Biology data submission"/>
        </authorList>
    </citation>
    <scope>NUCLEOTIDE SEQUENCE</scope>
    <source>
        <strain evidence="1">D6</strain>
    </source>
</reference>
<protein>
    <submittedName>
        <fullName evidence="1">Uncharacterized protein</fullName>
    </submittedName>
</protein>
<dbReference type="EMBL" id="CAICTM010000141">
    <property type="protein sequence ID" value="CAB9502637.1"/>
    <property type="molecule type" value="Genomic_DNA"/>
</dbReference>
<evidence type="ECO:0000313" key="2">
    <source>
        <dbReference type="Proteomes" id="UP001153069"/>
    </source>
</evidence>
<dbReference type="Proteomes" id="UP001153069">
    <property type="component" value="Unassembled WGS sequence"/>
</dbReference>
<keyword evidence="2" id="KW-1185">Reference proteome</keyword>
<accession>A0A9N8DG64</accession>
<organism evidence="1 2">
    <name type="scientific">Seminavis robusta</name>
    <dbReference type="NCBI Taxonomy" id="568900"/>
    <lineage>
        <taxon>Eukaryota</taxon>
        <taxon>Sar</taxon>
        <taxon>Stramenopiles</taxon>
        <taxon>Ochrophyta</taxon>
        <taxon>Bacillariophyta</taxon>
        <taxon>Bacillariophyceae</taxon>
        <taxon>Bacillariophycidae</taxon>
        <taxon>Naviculales</taxon>
        <taxon>Naviculaceae</taxon>
        <taxon>Seminavis</taxon>
    </lineage>
</organism>